<dbReference type="AlphaFoldDB" id="A0AAP2GMR9"/>
<keyword evidence="6 7" id="KW-0520">NAD</keyword>
<dbReference type="RefSeq" id="WP_254170226.1">
    <property type="nucleotide sequence ID" value="NZ_JAHESF010000079.1"/>
</dbReference>
<sequence length="195" mass="21915">MTFDAAAVNDLIRKRRSVFPQFYTGEKVDDNIIRQMIVNASYAPTHKLTQPWRFVVFKGEGLKKFATAQAEVYKTVTERDGTFKEEKYQNLLNKPLLSSHIIAVCMKRDPKHSVPEIEESGAVFCAVQNMYLTATAYGVGCYLSTGGITYFEEAKPVFGLGPEDRLIGFVHVGVPKEVLVAGKRKPVEEFTEWVA</sequence>
<evidence type="ECO:0000256" key="2">
    <source>
        <dbReference type="ARBA" id="ARBA00022630"/>
    </source>
</evidence>
<evidence type="ECO:0000256" key="4">
    <source>
        <dbReference type="ARBA" id="ARBA00022857"/>
    </source>
</evidence>
<organism evidence="10 11">
    <name type="scientific">Chryseosolibacter histidini</name>
    <dbReference type="NCBI Taxonomy" id="2782349"/>
    <lineage>
        <taxon>Bacteria</taxon>
        <taxon>Pseudomonadati</taxon>
        <taxon>Bacteroidota</taxon>
        <taxon>Cytophagia</taxon>
        <taxon>Cytophagales</taxon>
        <taxon>Chryseotaleaceae</taxon>
        <taxon>Chryseosolibacter</taxon>
    </lineage>
</organism>
<dbReference type="EC" id="1.-.-.-" evidence="7"/>
<evidence type="ECO:0000259" key="9">
    <source>
        <dbReference type="Pfam" id="PF00881"/>
    </source>
</evidence>
<keyword evidence="3 7" id="KW-0288">FMN</keyword>
<dbReference type="GO" id="GO:0016491">
    <property type="term" value="F:oxidoreductase activity"/>
    <property type="evidence" value="ECO:0007669"/>
    <property type="project" value="UniProtKB-UniRule"/>
</dbReference>
<comment type="caution">
    <text evidence="10">The sequence shown here is derived from an EMBL/GenBank/DDBJ whole genome shotgun (WGS) entry which is preliminary data.</text>
</comment>
<reference evidence="10 11" key="1">
    <citation type="submission" date="2021-05" db="EMBL/GenBank/DDBJ databases">
        <title>A Polyphasic approach of four new species of the genus Ohtaekwangia: Ohtaekwangia histidinii sp. nov., Ohtaekwangia cretensis sp. nov., Ohtaekwangia indiensis sp. nov., Ohtaekwangia reichenbachii sp. nov. from diverse environment.</title>
        <authorList>
            <person name="Octaviana S."/>
        </authorList>
    </citation>
    <scope>NUCLEOTIDE SEQUENCE [LARGE SCALE GENOMIC DNA]</scope>
    <source>
        <strain evidence="10 11">PWU4</strain>
    </source>
</reference>
<dbReference type="InterPro" id="IPR052530">
    <property type="entry name" value="NAD(P)H_nitroreductase"/>
</dbReference>
<feature type="binding site" description="in other chain" evidence="8">
    <location>
        <begin position="15"/>
        <end position="17"/>
    </location>
    <ligand>
        <name>FMN</name>
        <dbReference type="ChEBI" id="CHEBI:58210"/>
        <note>ligand shared between dimeric partners</note>
    </ligand>
</feature>
<comment type="similarity">
    <text evidence="1 7">Belongs to the nitroreductase family.</text>
</comment>
<evidence type="ECO:0000256" key="3">
    <source>
        <dbReference type="ARBA" id="ARBA00022643"/>
    </source>
</evidence>
<dbReference type="InterPro" id="IPR026021">
    <property type="entry name" value="YdjA-like"/>
</dbReference>
<gene>
    <name evidence="10" type="ORF">KK083_31920</name>
</gene>
<dbReference type="PANTHER" id="PTHR43821:SF1">
    <property type="entry name" value="NAD(P)H NITROREDUCTASE YDJA-RELATED"/>
    <property type="match status" value="1"/>
</dbReference>
<dbReference type="EMBL" id="JAHESF010000079">
    <property type="protein sequence ID" value="MBT1701544.1"/>
    <property type="molecule type" value="Genomic_DNA"/>
</dbReference>
<feature type="domain" description="Nitroreductase" evidence="9">
    <location>
        <begin position="12"/>
        <end position="173"/>
    </location>
</feature>
<dbReference type="PIRSF" id="PIRSF000232">
    <property type="entry name" value="YdjA"/>
    <property type="match status" value="1"/>
</dbReference>
<dbReference type="InterPro" id="IPR000415">
    <property type="entry name" value="Nitroreductase-like"/>
</dbReference>
<dbReference type="Proteomes" id="UP001319200">
    <property type="component" value="Unassembled WGS sequence"/>
</dbReference>
<keyword evidence="2 7" id="KW-0285">Flavoprotein</keyword>
<evidence type="ECO:0000313" key="11">
    <source>
        <dbReference type="Proteomes" id="UP001319200"/>
    </source>
</evidence>
<dbReference type="Pfam" id="PF00881">
    <property type="entry name" value="Nitroreductase"/>
    <property type="match status" value="1"/>
</dbReference>
<accession>A0AAP2GMR9</accession>
<evidence type="ECO:0000256" key="7">
    <source>
        <dbReference type="PIRNR" id="PIRNR000232"/>
    </source>
</evidence>
<protein>
    <recommendedName>
        <fullName evidence="7">Putative NAD(P)H nitroreductase</fullName>
        <ecNumber evidence="7">1.-.-.-</ecNumber>
    </recommendedName>
</protein>
<dbReference type="InterPro" id="IPR029479">
    <property type="entry name" value="Nitroreductase"/>
</dbReference>
<keyword evidence="11" id="KW-1185">Reference proteome</keyword>
<dbReference type="Gene3D" id="3.40.109.10">
    <property type="entry name" value="NADH Oxidase"/>
    <property type="match status" value="1"/>
</dbReference>
<proteinExistence type="inferred from homology"/>
<evidence type="ECO:0000313" key="10">
    <source>
        <dbReference type="EMBL" id="MBT1701544.1"/>
    </source>
</evidence>
<comment type="cofactor">
    <cofactor evidence="8">
        <name>FMN</name>
        <dbReference type="ChEBI" id="CHEBI:58210"/>
    </cofactor>
    <text evidence="8">Binds 1 FMN per subunit.</text>
</comment>
<evidence type="ECO:0000256" key="5">
    <source>
        <dbReference type="ARBA" id="ARBA00023002"/>
    </source>
</evidence>
<keyword evidence="5 7" id="KW-0560">Oxidoreductase</keyword>
<feature type="binding site" evidence="8">
    <location>
        <position position="46"/>
    </location>
    <ligand>
        <name>FMN</name>
        <dbReference type="ChEBI" id="CHEBI:58210"/>
        <note>ligand shared between dimeric partners</note>
    </ligand>
</feature>
<name>A0AAP2GMR9_9BACT</name>
<evidence type="ECO:0000256" key="8">
    <source>
        <dbReference type="PIRSR" id="PIRSR000232-1"/>
    </source>
</evidence>
<evidence type="ECO:0000256" key="6">
    <source>
        <dbReference type="ARBA" id="ARBA00023027"/>
    </source>
</evidence>
<dbReference type="PANTHER" id="PTHR43821">
    <property type="entry name" value="NAD(P)H NITROREDUCTASE YDJA-RELATED"/>
    <property type="match status" value="1"/>
</dbReference>
<feature type="binding site" description="in other chain" evidence="8">
    <location>
        <begin position="143"/>
        <end position="145"/>
    </location>
    <ligand>
        <name>FMN</name>
        <dbReference type="ChEBI" id="CHEBI:58210"/>
        <note>ligand shared between dimeric partners</note>
    </ligand>
</feature>
<dbReference type="CDD" id="cd02135">
    <property type="entry name" value="YdjA-like"/>
    <property type="match status" value="1"/>
</dbReference>
<dbReference type="SUPFAM" id="SSF55469">
    <property type="entry name" value="FMN-dependent nitroreductase-like"/>
    <property type="match status" value="1"/>
</dbReference>
<keyword evidence="4 7" id="KW-0521">NADP</keyword>
<evidence type="ECO:0000256" key="1">
    <source>
        <dbReference type="ARBA" id="ARBA00007118"/>
    </source>
</evidence>